<keyword evidence="1" id="KW-0175">Coiled coil</keyword>
<feature type="transmembrane region" description="Helical" evidence="3">
    <location>
        <begin position="495"/>
        <end position="512"/>
    </location>
</feature>
<evidence type="ECO:0000256" key="3">
    <source>
        <dbReference type="SAM" id="Phobius"/>
    </source>
</evidence>
<sequence>MTAGDSTRELSATGTVTLATPLPRMVKQARQALSALVRELDPDAAEWVEQVRRSRPTTPSVIVVGETNRGKSSLVNALIGHAGLSPVEADVTTASHLRFEHGPEWAAQAWYPRRDPVSFGPLDPGEPTARLPMAEDGTPPRSVRIQAPLATLERITMVDTPGVGGLDSLHGELAMEAAASATALLFVVDASAPLTRGELDFLHNAGNRVETVVVALTKTDRHRGWRQVLEEDRRLLAEHAPRFADVPIHPVSARMDELAATAPSEQAGAVLRQRSGITELRSALEQLVGGRSAMLGEANTMRALSTVLGELTARLEAEQRALTTGEAEAESLRARREELTAARRSATRGSQVRLRGRIQRTRVEINHEVAKQIRDVQNWFRRVIETADRRQLAELPPHVDSALRMVSSRVAATLSDRLASVAEETLAALFSRAELDVLRARFARGAQAPVVLRPPDRRAPAAEDKLLVFMGVSGGLGVGRAAAMTGAGVAASNPIVLPVTIVLGLGAGWWMARTRKHVADKQHLKQWLTEAITEARSTLEQLVSEQLIEAEQQLALLLDEALSKRLEAIDSELREVDRALRMDAAERGEQVRTVDRRREEVRAGWQRAEQLLGSIRQLRDGTA</sequence>
<protein>
    <submittedName>
        <fullName evidence="5">Dynamin family protein</fullName>
    </submittedName>
</protein>
<evidence type="ECO:0000256" key="2">
    <source>
        <dbReference type="SAM" id="MobiDB-lite"/>
    </source>
</evidence>
<name>A0A368VYZ7_9ACTN</name>
<evidence type="ECO:0000313" key="5">
    <source>
        <dbReference type="EMBL" id="RCW47125.1"/>
    </source>
</evidence>
<proteinExistence type="predicted"/>
<keyword evidence="3" id="KW-1133">Transmembrane helix</keyword>
<comment type="caution">
    <text evidence="5">The sequence shown here is derived from an EMBL/GenBank/DDBJ whole genome shotgun (WGS) entry which is preliminary data.</text>
</comment>
<dbReference type="SUPFAM" id="SSF52540">
    <property type="entry name" value="P-loop containing nucleoside triphosphate hydrolases"/>
    <property type="match status" value="1"/>
</dbReference>
<feature type="domain" description="Dynamin N-terminal" evidence="4">
    <location>
        <begin position="61"/>
        <end position="211"/>
    </location>
</feature>
<dbReference type="InterPro" id="IPR045063">
    <property type="entry name" value="Dynamin_N"/>
</dbReference>
<keyword evidence="6" id="KW-1185">Reference proteome</keyword>
<dbReference type="PANTHER" id="PTHR43681:SF1">
    <property type="entry name" value="SARCALUMENIN"/>
    <property type="match status" value="1"/>
</dbReference>
<dbReference type="Gene3D" id="3.40.50.300">
    <property type="entry name" value="P-loop containing nucleotide triphosphate hydrolases"/>
    <property type="match status" value="1"/>
</dbReference>
<dbReference type="OrthoDB" id="4746525at2"/>
<keyword evidence="3" id="KW-0472">Membrane</keyword>
<dbReference type="InterPro" id="IPR051943">
    <property type="entry name" value="TRAFAC_Dynamin-like_GTPase"/>
</dbReference>
<feature type="region of interest" description="Disordered" evidence="2">
    <location>
        <begin position="118"/>
        <end position="141"/>
    </location>
</feature>
<dbReference type="Pfam" id="PF00350">
    <property type="entry name" value="Dynamin_N"/>
    <property type="match status" value="1"/>
</dbReference>
<accession>A0A368VYZ7</accession>
<dbReference type="RefSeq" id="WP_114451313.1">
    <property type="nucleotide sequence ID" value="NZ_QPJC01000001.1"/>
</dbReference>
<gene>
    <name evidence="5" type="ORF">DFQ14_101469</name>
</gene>
<keyword evidence="3" id="KW-0812">Transmembrane</keyword>
<dbReference type="EMBL" id="QPJC01000001">
    <property type="protein sequence ID" value="RCW47125.1"/>
    <property type="molecule type" value="Genomic_DNA"/>
</dbReference>
<dbReference type="Proteomes" id="UP000253495">
    <property type="component" value="Unassembled WGS sequence"/>
</dbReference>
<organism evidence="5 6">
    <name type="scientific">Halopolyspora algeriensis</name>
    <dbReference type="NCBI Taxonomy" id="1500506"/>
    <lineage>
        <taxon>Bacteria</taxon>
        <taxon>Bacillati</taxon>
        <taxon>Actinomycetota</taxon>
        <taxon>Actinomycetes</taxon>
        <taxon>Actinomycetes incertae sedis</taxon>
        <taxon>Halopolyspora</taxon>
    </lineage>
</organism>
<feature type="coiled-coil region" evidence="1">
    <location>
        <begin position="315"/>
        <end position="342"/>
    </location>
</feature>
<evidence type="ECO:0000259" key="4">
    <source>
        <dbReference type="Pfam" id="PF00350"/>
    </source>
</evidence>
<evidence type="ECO:0000313" key="6">
    <source>
        <dbReference type="Proteomes" id="UP000253495"/>
    </source>
</evidence>
<dbReference type="PANTHER" id="PTHR43681">
    <property type="entry name" value="TRANSMEMBRANE GTPASE FZO"/>
    <property type="match status" value="1"/>
</dbReference>
<dbReference type="AlphaFoldDB" id="A0A368VYZ7"/>
<reference evidence="5 6" key="1">
    <citation type="submission" date="2018-07" db="EMBL/GenBank/DDBJ databases">
        <title>Genomic Encyclopedia of Type Strains, Phase III (KMG-III): the genomes of soil and plant-associated and newly described type strains.</title>
        <authorList>
            <person name="Whitman W."/>
        </authorList>
    </citation>
    <scope>NUCLEOTIDE SEQUENCE [LARGE SCALE GENOMIC DNA]</scope>
    <source>
        <strain evidence="5 6">CECT 8575</strain>
    </source>
</reference>
<dbReference type="InterPro" id="IPR027417">
    <property type="entry name" value="P-loop_NTPase"/>
</dbReference>
<evidence type="ECO:0000256" key="1">
    <source>
        <dbReference type="SAM" id="Coils"/>
    </source>
</evidence>